<gene>
    <name evidence="2" type="ORF">O181_119424</name>
</gene>
<keyword evidence="3" id="KW-1185">Reference proteome</keyword>
<evidence type="ECO:0000313" key="2">
    <source>
        <dbReference type="EMBL" id="MBW0579709.1"/>
    </source>
</evidence>
<dbReference type="Pfam" id="PF25597">
    <property type="entry name" value="SH3_retrovirus"/>
    <property type="match status" value="1"/>
</dbReference>
<proteinExistence type="predicted"/>
<name>A0A9Q3PZG2_9BASI</name>
<sequence>MFLGVSQQHHNFRLFDPKSKRIVITNDCTFKDGEAFWPTHSSVSTPSPHLSFPYYMLCSSNTTVEPVSGFSDVAAFPMLINKQEPIAETVEETSQDLSSEFSFINELANDPVEGVSGISSSGMALPKGWVYSKVPCKAPQRSVRCGYGSLIKNQVLFLSSKFV</sequence>
<reference evidence="2" key="1">
    <citation type="submission" date="2021-03" db="EMBL/GenBank/DDBJ databases">
        <title>Draft genome sequence of rust myrtle Austropuccinia psidii MF-1, a brazilian biotype.</title>
        <authorList>
            <person name="Quecine M.C."/>
            <person name="Pachon D.M.R."/>
            <person name="Bonatelli M.L."/>
            <person name="Correr F.H."/>
            <person name="Franceschini L.M."/>
            <person name="Leite T.F."/>
            <person name="Margarido G.R.A."/>
            <person name="Almeida C.A."/>
            <person name="Ferrarezi J.A."/>
            <person name="Labate C.A."/>
        </authorList>
    </citation>
    <scope>NUCLEOTIDE SEQUENCE</scope>
    <source>
        <strain evidence="2">MF-1</strain>
    </source>
</reference>
<feature type="domain" description="Retroviral polymerase SH3-like" evidence="1">
    <location>
        <begin position="1"/>
        <end position="37"/>
    </location>
</feature>
<protein>
    <recommendedName>
        <fullName evidence="1">Retroviral polymerase SH3-like domain-containing protein</fullName>
    </recommendedName>
</protein>
<organism evidence="2 3">
    <name type="scientific">Austropuccinia psidii MF-1</name>
    <dbReference type="NCBI Taxonomy" id="1389203"/>
    <lineage>
        <taxon>Eukaryota</taxon>
        <taxon>Fungi</taxon>
        <taxon>Dikarya</taxon>
        <taxon>Basidiomycota</taxon>
        <taxon>Pucciniomycotina</taxon>
        <taxon>Pucciniomycetes</taxon>
        <taxon>Pucciniales</taxon>
        <taxon>Sphaerophragmiaceae</taxon>
        <taxon>Austropuccinia</taxon>
    </lineage>
</organism>
<dbReference type="OrthoDB" id="6776856at2759"/>
<dbReference type="AlphaFoldDB" id="A0A9Q3PZG2"/>
<accession>A0A9Q3PZG2</accession>
<comment type="caution">
    <text evidence="2">The sequence shown here is derived from an EMBL/GenBank/DDBJ whole genome shotgun (WGS) entry which is preliminary data.</text>
</comment>
<dbReference type="Proteomes" id="UP000765509">
    <property type="component" value="Unassembled WGS sequence"/>
</dbReference>
<evidence type="ECO:0000259" key="1">
    <source>
        <dbReference type="Pfam" id="PF25597"/>
    </source>
</evidence>
<dbReference type="InterPro" id="IPR057670">
    <property type="entry name" value="SH3_retrovirus"/>
</dbReference>
<evidence type="ECO:0000313" key="3">
    <source>
        <dbReference type="Proteomes" id="UP000765509"/>
    </source>
</evidence>
<dbReference type="EMBL" id="AVOT02105728">
    <property type="protein sequence ID" value="MBW0579709.1"/>
    <property type="molecule type" value="Genomic_DNA"/>
</dbReference>